<keyword evidence="3" id="KW-1185">Reference proteome</keyword>
<feature type="transmembrane region" description="Helical" evidence="1">
    <location>
        <begin position="37"/>
        <end position="54"/>
    </location>
</feature>
<accession>A0AAD3U048</accession>
<keyword evidence="1" id="KW-1133">Transmembrane helix</keyword>
<evidence type="ECO:0000256" key="1">
    <source>
        <dbReference type="SAM" id="Phobius"/>
    </source>
</evidence>
<dbReference type="EMBL" id="BTCM01000009">
    <property type="protein sequence ID" value="GMK60071.1"/>
    <property type="molecule type" value="Genomic_DNA"/>
</dbReference>
<dbReference type="AlphaFoldDB" id="A0AAD3U048"/>
<reference evidence="2" key="1">
    <citation type="journal article" date="2023" name="BMC Genomics">
        <title>Chromosome-level genome assemblies of Cutaneotrichosporon spp. (Trichosporonales, Basidiomycota) reveal imbalanced evolution between nucleotide sequences and chromosome synteny.</title>
        <authorList>
            <person name="Kobayashi Y."/>
            <person name="Kayamori A."/>
            <person name="Aoki K."/>
            <person name="Shiwa Y."/>
            <person name="Matsutani M."/>
            <person name="Fujita N."/>
            <person name="Sugita T."/>
            <person name="Iwasaki W."/>
            <person name="Tanaka N."/>
            <person name="Takashima M."/>
        </authorList>
    </citation>
    <scope>NUCLEOTIDE SEQUENCE</scope>
    <source>
        <strain evidence="2">HIS016</strain>
    </source>
</reference>
<keyword evidence="1" id="KW-0472">Membrane</keyword>
<protein>
    <submittedName>
        <fullName evidence="2">Uncharacterized protein</fullName>
    </submittedName>
</protein>
<name>A0AAD3U048_9TREE</name>
<proteinExistence type="predicted"/>
<organism evidence="2 3">
    <name type="scientific">Cutaneotrichosporon spelunceum</name>
    <dbReference type="NCBI Taxonomy" id="1672016"/>
    <lineage>
        <taxon>Eukaryota</taxon>
        <taxon>Fungi</taxon>
        <taxon>Dikarya</taxon>
        <taxon>Basidiomycota</taxon>
        <taxon>Agaricomycotina</taxon>
        <taxon>Tremellomycetes</taxon>
        <taxon>Trichosporonales</taxon>
        <taxon>Trichosporonaceae</taxon>
        <taxon>Cutaneotrichosporon</taxon>
    </lineage>
</organism>
<comment type="caution">
    <text evidence="2">The sequence shown here is derived from an EMBL/GenBank/DDBJ whole genome shotgun (WGS) entry which is preliminary data.</text>
</comment>
<gene>
    <name evidence="2" type="ORF">CspeluHIS016_0902880</name>
</gene>
<evidence type="ECO:0000313" key="2">
    <source>
        <dbReference type="EMBL" id="GMK60071.1"/>
    </source>
</evidence>
<evidence type="ECO:0000313" key="3">
    <source>
        <dbReference type="Proteomes" id="UP001222932"/>
    </source>
</evidence>
<sequence length="69" mass="7111">MPDLSLLKDTSEALGPGSVALLCAATRAPVSRLLAPLLHSVISLAVLVIGLAFLRTGGIAPRHGMQHES</sequence>
<keyword evidence="1" id="KW-0812">Transmembrane</keyword>
<dbReference type="Proteomes" id="UP001222932">
    <property type="component" value="Unassembled WGS sequence"/>
</dbReference>
<reference evidence="2" key="2">
    <citation type="submission" date="2023-06" db="EMBL/GenBank/DDBJ databases">
        <authorList>
            <person name="Kobayashi Y."/>
            <person name="Kayamori A."/>
            <person name="Aoki K."/>
            <person name="Shiwa Y."/>
            <person name="Fujita N."/>
            <person name="Sugita T."/>
            <person name="Iwasaki W."/>
            <person name="Tanaka N."/>
            <person name="Takashima M."/>
        </authorList>
    </citation>
    <scope>NUCLEOTIDE SEQUENCE</scope>
    <source>
        <strain evidence="2">HIS016</strain>
    </source>
</reference>